<keyword evidence="10 13" id="KW-0472">Membrane</keyword>
<evidence type="ECO:0000256" key="8">
    <source>
        <dbReference type="ARBA" id="ARBA00022989"/>
    </source>
</evidence>
<evidence type="ECO:0000313" key="14">
    <source>
        <dbReference type="EMBL" id="WBO21831.1"/>
    </source>
</evidence>
<evidence type="ECO:0000256" key="7">
    <source>
        <dbReference type="ARBA" id="ARBA00022958"/>
    </source>
</evidence>
<feature type="transmembrane region" description="Helical" evidence="13">
    <location>
        <begin position="150"/>
        <end position="180"/>
    </location>
</feature>
<keyword evidence="5 13" id="KW-0812">Transmembrane</keyword>
<evidence type="ECO:0000256" key="5">
    <source>
        <dbReference type="ARBA" id="ARBA00022692"/>
    </source>
</evidence>
<feature type="transmembrane region" description="Helical" evidence="13">
    <location>
        <begin position="36"/>
        <end position="55"/>
    </location>
</feature>
<dbReference type="InterPro" id="IPR010617">
    <property type="entry name" value="TMEM175-like"/>
</dbReference>
<name>A0ABY7NQR4_9SPHN</name>
<comment type="catalytic activity">
    <reaction evidence="12">
        <text>K(+)(in) = K(+)(out)</text>
        <dbReference type="Rhea" id="RHEA:29463"/>
        <dbReference type="ChEBI" id="CHEBI:29103"/>
    </reaction>
</comment>
<keyword evidence="7" id="KW-0630">Potassium</keyword>
<dbReference type="EMBL" id="CP115174">
    <property type="protein sequence ID" value="WBO21831.1"/>
    <property type="molecule type" value="Genomic_DNA"/>
</dbReference>
<feature type="transmembrane region" description="Helical" evidence="13">
    <location>
        <begin position="75"/>
        <end position="92"/>
    </location>
</feature>
<protein>
    <submittedName>
        <fullName evidence="14">TMEM175 family protein</fullName>
    </submittedName>
</protein>
<evidence type="ECO:0000256" key="9">
    <source>
        <dbReference type="ARBA" id="ARBA00023065"/>
    </source>
</evidence>
<accession>A0ABY7NQR4</accession>
<evidence type="ECO:0000256" key="3">
    <source>
        <dbReference type="ARBA" id="ARBA00022448"/>
    </source>
</evidence>
<evidence type="ECO:0000256" key="4">
    <source>
        <dbReference type="ARBA" id="ARBA00022538"/>
    </source>
</evidence>
<feature type="transmembrane region" description="Helical" evidence="13">
    <location>
        <begin position="99"/>
        <end position="121"/>
    </location>
</feature>
<dbReference type="Proteomes" id="UP001210865">
    <property type="component" value="Chromosome"/>
</dbReference>
<organism evidence="14 15">
    <name type="scientific">Sphingomonas abietis</name>
    <dbReference type="NCBI Taxonomy" id="3012344"/>
    <lineage>
        <taxon>Bacteria</taxon>
        <taxon>Pseudomonadati</taxon>
        <taxon>Pseudomonadota</taxon>
        <taxon>Alphaproteobacteria</taxon>
        <taxon>Sphingomonadales</taxon>
        <taxon>Sphingomonadaceae</taxon>
        <taxon>Sphingomonas</taxon>
    </lineage>
</organism>
<evidence type="ECO:0000256" key="10">
    <source>
        <dbReference type="ARBA" id="ARBA00023136"/>
    </source>
</evidence>
<dbReference type="RefSeq" id="WP_270076479.1">
    <property type="nucleotide sequence ID" value="NZ_CP115174.1"/>
</dbReference>
<evidence type="ECO:0000256" key="13">
    <source>
        <dbReference type="SAM" id="Phobius"/>
    </source>
</evidence>
<evidence type="ECO:0000256" key="12">
    <source>
        <dbReference type="ARBA" id="ARBA00034430"/>
    </source>
</evidence>
<sequence length="194" mass="21271">MNTGRLEAFTDGVVAIIITIMVLELRVPQGGDLRDLASSAPVLLAYLLSFVNVGLYWNNHHHMLHATERIDGRVLWANLFLLFWLSLVPFVIRWLDDSGFAPGATAAYGIVLGLASVGYALTERSIIACNGPDSPVAQAIGSDWKGVGSIALYVVAVPLAYVSRWFALVLYIVVILLWLVPDRRIVRALNRSKA</sequence>
<keyword evidence="15" id="KW-1185">Reference proteome</keyword>
<evidence type="ECO:0000256" key="6">
    <source>
        <dbReference type="ARBA" id="ARBA00022826"/>
    </source>
</evidence>
<evidence type="ECO:0000313" key="15">
    <source>
        <dbReference type="Proteomes" id="UP001210865"/>
    </source>
</evidence>
<proteinExistence type="inferred from homology"/>
<keyword evidence="8 13" id="KW-1133">Transmembrane helix</keyword>
<comment type="subcellular location">
    <subcellularLocation>
        <location evidence="1">Membrane</location>
        <topology evidence="1">Multi-pass membrane protein</topology>
    </subcellularLocation>
</comment>
<keyword evidence="6" id="KW-0631">Potassium channel</keyword>
<keyword evidence="11" id="KW-0407">Ion channel</keyword>
<evidence type="ECO:0000256" key="2">
    <source>
        <dbReference type="ARBA" id="ARBA00006920"/>
    </source>
</evidence>
<feature type="transmembrane region" description="Helical" evidence="13">
    <location>
        <begin position="6"/>
        <end position="24"/>
    </location>
</feature>
<gene>
    <name evidence="14" type="ORF">PBT88_16930</name>
</gene>
<keyword evidence="4" id="KW-0633">Potassium transport</keyword>
<comment type="similarity">
    <text evidence="2">Belongs to the TMEM175 family.</text>
</comment>
<reference evidence="14 15" key="1">
    <citation type="submission" date="2022-12" db="EMBL/GenBank/DDBJ databases">
        <title>Sphingomonas abieness sp. nov., an endophytic bacterium isolated from Abies koreana.</title>
        <authorList>
            <person name="Jiang L."/>
            <person name="Lee J."/>
        </authorList>
    </citation>
    <scope>NUCLEOTIDE SEQUENCE [LARGE SCALE GENOMIC DNA]</scope>
    <source>
        <strain evidence="15">PAMB 00755</strain>
    </source>
</reference>
<keyword evidence="3" id="KW-0813">Transport</keyword>
<keyword evidence="9" id="KW-0406">Ion transport</keyword>
<evidence type="ECO:0000256" key="1">
    <source>
        <dbReference type="ARBA" id="ARBA00004141"/>
    </source>
</evidence>
<dbReference type="Pfam" id="PF06736">
    <property type="entry name" value="TMEM175"/>
    <property type="match status" value="1"/>
</dbReference>
<evidence type="ECO:0000256" key="11">
    <source>
        <dbReference type="ARBA" id="ARBA00023303"/>
    </source>
</evidence>